<dbReference type="InterPro" id="IPR029058">
    <property type="entry name" value="AB_hydrolase_fold"/>
</dbReference>
<evidence type="ECO:0000259" key="1">
    <source>
        <dbReference type="Pfam" id="PF12697"/>
    </source>
</evidence>
<dbReference type="EMBL" id="PDSK01000099">
    <property type="protein sequence ID" value="PIE33416.1"/>
    <property type="molecule type" value="Genomic_DNA"/>
</dbReference>
<proteinExistence type="predicted"/>
<dbReference type="PANTHER" id="PTHR37946:SF1">
    <property type="entry name" value="SLL1969 PROTEIN"/>
    <property type="match status" value="1"/>
</dbReference>
<organism evidence="2 3">
    <name type="scientific">candidate division KSB3 bacterium</name>
    <dbReference type="NCBI Taxonomy" id="2044937"/>
    <lineage>
        <taxon>Bacteria</taxon>
        <taxon>candidate division KSB3</taxon>
    </lineage>
</organism>
<comment type="caution">
    <text evidence="2">The sequence shown here is derived from an EMBL/GenBank/DDBJ whole genome shotgun (WGS) entry which is preliminary data.</text>
</comment>
<dbReference type="Gene3D" id="3.40.50.1820">
    <property type="entry name" value="alpha/beta hydrolase"/>
    <property type="match status" value="1"/>
</dbReference>
<keyword evidence="2" id="KW-0378">Hydrolase</keyword>
<sequence length="260" mass="29424">MRKLLPVIIVSFFLSCVPGCGSLAGSGEVIYMPIQNTTGDDVVVVHGLGRTYRSMKKLQRFLERQGYHVFNFNYPSTRHDIETLSQKYLKTFVENHCQNPTKKIHFVTHSMGGILVRYYLKHHALDRLGRVVMLAPPNQGSEVVDWQRHWMIFRWLFGPAAQQLGTHENHSLPIRLGAVDFEVGVIAGDKSVELIHSLVIPGDDDGKVSVERAKVAGMKDFLVVHKTHTFMMRDPEVLGQIVSFLRTGAFRRDSQEAQVS</sequence>
<dbReference type="AlphaFoldDB" id="A0A2G6KCJ4"/>
<dbReference type="Proteomes" id="UP000230821">
    <property type="component" value="Unassembled WGS sequence"/>
</dbReference>
<feature type="domain" description="AB hydrolase-1" evidence="1">
    <location>
        <begin position="42"/>
        <end position="160"/>
    </location>
</feature>
<name>A0A2G6KCJ4_9BACT</name>
<accession>A0A2G6KCJ4</accession>
<dbReference type="InterPro" id="IPR000073">
    <property type="entry name" value="AB_hydrolase_1"/>
</dbReference>
<dbReference type="SUPFAM" id="SSF53474">
    <property type="entry name" value="alpha/beta-Hydrolases"/>
    <property type="match status" value="1"/>
</dbReference>
<gene>
    <name evidence="2" type="ORF">CSA56_11855</name>
</gene>
<evidence type="ECO:0000313" key="3">
    <source>
        <dbReference type="Proteomes" id="UP000230821"/>
    </source>
</evidence>
<reference evidence="2 3" key="1">
    <citation type="submission" date="2017-10" db="EMBL/GenBank/DDBJ databases">
        <title>Novel microbial diversity and functional potential in the marine mammal oral microbiome.</title>
        <authorList>
            <person name="Dudek N.K."/>
            <person name="Sun C.L."/>
            <person name="Burstein D."/>
            <person name="Kantor R.S."/>
            <person name="Aliaga Goltsman D.S."/>
            <person name="Bik E.M."/>
            <person name="Thomas B.C."/>
            <person name="Banfield J.F."/>
            <person name="Relman D.A."/>
        </authorList>
    </citation>
    <scope>NUCLEOTIDE SEQUENCE [LARGE SCALE GENOMIC DNA]</scope>
    <source>
        <strain evidence="2">DOLJORAL78_47_16</strain>
    </source>
</reference>
<dbReference type="Pfam" id="PF12697">
    <property type="entry name" value="Abhydrolase_6"/>
    <property type="match status" value="1"/>
</dbReference>
<dbReference type="PANTHER" id="PTHR37946">
    <property type="entry name" value="SLL1969 PROTEIN"/>
    <property type="match status" value="1"/>
</dbReference>
<dbReference type="PROSITE" id="PS51257">
    <property type="entry name" value="PROKAR_LIPOPROTEIN"/>
    <property type="match status" value="1"/>
</dbReference>
<dbReference type="GO" id="GO:0016787">
    <property type="term" value="F:hydrolase activity"/>
    <property type="evidence" value="ECO:0007669"/>
    <property type="project" value="UniProtKB-KW"/>
</dbReference>
<protein>
    <submittedName>
        <fullName evidence="2">Alpha/beta hydrolase</fullName>
    </submittedName>
</protein>
<evidence type="ECO:0000313" key="2">
    <source>
        <dbReference type="EMBL" id="PIE33416.1"/>
    </source>
</evidence>